<feature type="transmembrane region" description="Helical" evidence="1">
    <location>
        <begin position="54"/>
        <end position="70"/>
    </location>
</feature>
<name>A0ABS2ZKI4_9BACL</name>
<feature type="transmembrane region" description="Helical" evidence="1">
    <location>
        <begin position="31"/>
        <end position="48"/>
    </location>
</feature>
<proteinExistence type="predicted"/>
<sequence>MNDGTLYYWFMWMGWVITTFLIEKGRTRDKMVLVLLVGIILSGLSVPFPLGSVNTAFLFFLCVGLAYVIVQSNQLLYYVTSCFIVATAYVSLELFALYDPVKLIFNKKYMIILILTAMLIVLSKTKKDQFFIPLIGLFIGDTLHKLIIYRLIGKIEIGSMYVMDILASTSMMLIFMVVLVDMFKKLRRAAFKKVQPAKQI</sequence>
<organism evidence="2 3">
    <name type="scientific">Fictibacillus barbaricus</name>
    <dbReference type="NCBI Taxonomy" id="182136"/>
    <lineage>
        <taxon>Bacteria</taxon>
        <taxon>Bacillati</taxon>
        <taxon>Bacillota</taxon>
        <taxon>Bacilli</taxon>
        <taxon>Bacillales</taxon>
        <taxon>Fictibacillaceae</taxon>
        <taxon>Fictibacillus</taxon>
    </lineage>
</organism>
<keyword evidence="3" id="KW-1185">Reference proteome</keyword>
<dbReference type="Proteomes" id="UP001319060">
    <property type="component" value="Unassembled WGS sequence"/>
</dbReference>
<evidence type="ECO:0000313" key="3">
    <source>
        <dbReference type="Proteomes" id="UP001319060"/>
    </source>
</evidence>
<feature type="transmembrane region" description="Helical" evidence="1">
    <location>
        <begin position="75"/>
        <end position="98"/>
    </location>
</feature>
<evidence type="ECO:0000256" key="1">
    <source>
        <dbReference type="SAM" id="Phobius"/>
    </source>
</evidence>
<dbReference type="EMBL" id="JAFHKS010000044">
    <property type="protein sequence ID" value="MBN3547828.1"/>
    <property type="molecule type" value="Genomic_DNA"/>
</dbReference>
<feature type="transmembrane region" description="Helical" evidence="1">
    <location>
        <begin position="104"/>
        <end position="123"/>
    </location>
</feature>
<evidence type="ECO:0000313" key="2">
    <source>
        <dbReference type="EMBL" id="MBN3547828.1"/>
    </source>
</evidence>
<dbReference type="PIRSF" id="PIRSF036710">
    <property type="entry name" value="YphA_Bacsu"/>
    <property type="match status" value="1"/>
</dbReference>
<feature type="transmembrane region" description="Helical" evidence="1">
    <location>
        <begin position="130"/>
        <end position="152"/>
    </location>
</feature>
<keyword evidence="1" id="KW-0812">Transmembrane</keyword>
<dbReference type="RefSeq" id="WP_205724063.1">
    <property type="nucleotide sequence ID" value="NZ_BMCE01000001.1"/>
</dbReference>
<keyword evidence="1" id="KW-0472">Membrane</keyword>
<feature type="transmembrane region" description="Helical" evidence="1">
    <location>
        <begin position="158"/>
        <end position="183"/>
    </location>
</feature>
<feature type="transmembrane region" description="Helical" evidence="1">
    <location>
        <begin position="6"/>
        <end position="22"/>
    </location>
</feature>
<dbReference type="InterPro" id="IPR014617">
    <property type="entry name" value="YphA_Bacsu"/>
</dbReference>
<keyword evidence="1" id="KW-1133">Transmembrane helix</keyword>
<dbReference type="Pfam" id="PF24124">
    <property type="entry name" value="YphA"/>
    <property type="match status" value="1"/>
</dbReference>
<reference evidence="2 3" key="1">
    <citation type="submission" date="2021-01" db="EMBL/GenBank/DDBJ databases">
        <title>Genome Sequencing of Type Strains.</title>
        <authorList>
            <person name="Lemaire J.F."/>
            <person name="Inderbitzin P."/>
            <person name="Collins S.B."/>
            <person name="Wespe N."/>
            <person name="Knight-Connoni V."/>
        </authorList>
    </citation>
    <scope>NUCLEOTIDE SEQUENCE [LARGE SCALE GENOMIC DNA]</scope>
    <source>
        <strain evidence="2 3">DSM 14730</strain>
    </source>
</reference>
<accession>A0ABS2ZKI4</accession>
<protein>
    <submittedName>
        <fullName evidence="2">Uncharacterized protein</fullName>
    </submittedName>
</protein>
<comment type="caution">
    <text evidence="2">The sequence shown here is derived from an EMBL/GenBank/DDBJ whole genome shotgun (WGS) entry which is preliminary data.</text>
</comment>
<gene>
    <name evidence="2" type="ORF">JYA64_21185</name>
</gene>